<dbReference type="RefSeq" id="WP_131809075.1">
    <property type="nucleotide sequence ID" value="NZ_BCSZ01000035.1"/>
</dbReference>
<dbReference type="GO" id="GO:0032259">
    <property type="term" value="P:methylation"/>
    <property type="evidence" value="ECO:0007669"/>
    <property type="project" value="UniProtKB-KW"/>
</dbReference>
<sequence length="253" mass="27637">MSWDLLRSVQERTDTRLIIPFGLEIRIGDVIRVDPNGEFTLEGSTSSVLGVPRPSSKDIRDGRAVDLADMFGKGATRTFRVEGEASTLFPDLPSATAGFDISFNSANSWLLALTGRNIRSFTEVDRYRKPILDAYGRGVWRRDWALVTTVAYADRMTLLAASSSATRVALSLAATVTAASPLSAQLTAGASIAASNNELTQCITDTPGPVGCRALRVRDRWWRPTDVGDLSELAADDKVEDPSYTDFWQDIDD</sequence>
<name>A0A100WT95_MYCFO</name>
<reference evidence="1 2" key="1">
    <citation type="journal article" date="2016" name="Genome Announc.">
        <title>Draft Genome Sequences of Five Rapidly Growing Mycobacterium Species, M. thermoresistibile, M. fortuitum subsp. acetamidolyticum, M. canariasense, M. brisbanense, and M. novocastrense.</title>
        <authorList>
            <person name="Katahira K."/>
            <person name="Ogura Y."/>
            <person name="Gotoh Y."/>
            <person name="Hayashi T."/>
        </authorList>
    </citation>
    <scope>NUCLEOTIDE SEQUENCE [LARGE SCALE GENOMIC DNA]</scope>
    <source>
        <strain evidence="1 2">JCM6368</strain>
    </source>
</reference>
<comment type="caution">
    <text evidence="1">The sequence shown here is derived from an EMBL/GenBank/DDBJ whole genome shotgun (WGS) entry which is preliminary data.</text>
</comment>
<organism evidence="1 2">
    <name type="scientific">Mycolicibacterium fortuitum subsp. acetamidolyticum</name>
    <dbReference type="NCBI Taxonomy" id="144550"/>
    <lineage>
        <taxon>Bacteria</taxon>
        <taxon>Bacillati</taxon>
        <taxon>Actinomycetota</taxon>
        <taxon>Actinomycetes</taxon>
        <taxon>Mycobacteriales</taxon>
        <taxon>Mycobacteriaceae</taxon>
        <taxon>Mycolicibacterium</taxon>
    </lineage>
</organism>
<accession>A0A100WT95</accession>
<evidence type="ECO:0000313" key="1">
    <source>
        <dbReference type="EMBL" id="GAT03709.1"/>
    </source>
</evidence>
<dbReference type="AlphaFoldDB" id="A0A100WT95"/>
<dbReference type="GO" id="GO:0008168">
    <property type="term" value="F:methyltransferase activity"/>
    <property type="evidence" value="ECO:0007669"/>
    <property type="project" value="UniProtKB-KW"/>
</dbReference>
<keyword evidence="1" id="KW-0808">Transferase</keyword>
<gene>
    <name evidence="1" type="ORF">RMCFA_3821</name>
</gene>
<keyword evidence="1" id="KW-0489">Methyltransferase</keyword>
<protein>
    <submittedName>
        <fullName evidence="1">tRNA (Guanine-N(1)-)-methyltransferase</fullName>
    </submittedName>
</protein>
<proteinExistence type="predicted"/>
<dbReference type="EMBL" id="BCSZ01000035">
    <property type="protein sequence ID" value="GAT03709.1"/>
    <property type="molecule type" value="Genomic_DNA"/>
</dbReference>
<dbReference type="Proteomes" id="UP000069705">
    <property type="component" value="Unassembled WGS sequence"/>
</dbReference>
<evidence type="ECO:0000313" key="2">
    <source>
        <dbReference type="Proteomes" id="UP000069705"/>
    </source>
</evidence>
<reference evidence="2" key="2">
    <citation type="submission" date="2016-02" db="EMBL/GenBank/DDBJ databases">
        <title>Draft genome sequence of five rapidly growing Mycobacterium species.</title>
        <authorList>
            <person name="Katahira K."/>
            <person name="Gotou Y."/>
            <person name="Iida K."/>
            <person name="Ogura Y."/>
            <person name="Hayashi T."/>
        </authorList>
    </citation>
    <scope>NUCLEOTIDE SEQUENCE [LARGE SCALE GENOMIC DNA]</scope>
    <source>
        <strain evidence="2">JCM6368</strain>
    </source>
</reference>